<accession>A0A6F8T983</accession>
<evidence type="ECO:0000313" key="1">
    <source>
        <dbReference type="EMBL" id="BCA96677.1"/>
    </source>
</evidence>
<reference evidence="1" key="1">
    <citation type="journal article" date="2020" name="Microbiol. Resour. Announc.">
        <title>Complete Genome Sequence of Novel Psychrotolerant Legionella Strain TUM19329, Isolated from Antarctic Lake Sediment.</title>
        <authorList>
            <person name="Shimada S."/>
            <person name="Nakai R."/>
            <person name="Aoki K."/>
            <person name="Shimoeda N."/>
            <person name="Ohno G."/>
            <person name="Miyazaki Y."/>
            <person name="Kudoh S."/>
            <person name="Imura S."/>
            <person name="Watanabe K."/>
            <person name="Ishii Y."/>
            <person name="Tateda K."/>
        </authorList>
    </citation>
    <scope>NUCLEOTIDE SEQUENCE [LARGE SCALE GENOMIC DNA]</scope>
    <source>
        <strain evidence="1">TUM19329</strain>
    </source>
</reference>
<evidence type="ECO:0008006" key="3">
    <source>
        <dbReference type="Google" id="ProtNLM"/>
    </source>
</evidence>
<gene>
    <name evidence="1" type="ORF">TUM19329_30380</name>
</gene>
<proteinExistence type="predicted"/>
<evidence type="ECO:0000313" key="2">
    <source>
        <dbReference type="Proteomes" id="UP000502894"/>
    </source>
</evidence>
<dbReference type="AlphaFoldDB" id="A0A6F8T983"/>
<keyword evidence="2" id="KW-1185">Reference proteome</keyword>
<protein>
    <recommendedName>
        <fullName evidence="3">F-box domain-containing protein</fullName>
    </recommendedName>
</protein>
<sequence>MQEKFDFFYRLPDGIKSEVTRFLPTKDFINLTMSSQSNYQLFKTSQQLKPLYKARKFLHYVVRGNHEAVATMLEMDPGLMSIRGQVCDLSGRTFTDTSGFEYCMWALDKHMWKTMLDSLAKTIEGEQIKDVLQTQYQKIKKHGLTYILLDITKHSMPETITEKHFDFEGTIIKQLQESVDIGADNQWRTGVGGAQRLLPSHVVDEYCSDTFFYPVPDFKVQFTSQKDFLNWLTGKKESWFSPVSKLGEDFAIFKGSQGFRGLRGVAACCKFASAIDLNAIVALYKVRTSDFLALEDNLKPCNLSENQYHYGSIHKTV</sequence>
<name>A0A6F8T983_9GAMM</name>
<dbReference type="EMBL" id="AP022839">
    <property type="protein sequence ID" value="BCA96677.1"/>
    <property type="molecule type" value="Genomic_DNA"/>
</dbReference>
<dbReference type="KEGG" id="lant:TUM19329_30380"/>
<organism evidence="1 2">
    <name type="scientific">Legionella antarctica</name>
    <dbReference type="NCBI Taxonomy" id="2708020"/>
    <lineage>
        <taxon>Bacteria</taxon>
        <taxon>Pseudomonadati</taxon>
        <taxon>Pseudomonadota</taxon>
        <taxon>Gammaproteobacteria</taxon>
        <taxon>Legionellales</taxon>
        <taxon>Legionellaceae</taxon>
        <taxon>Legionella</taxon>
    </lineage>
</organism>
<dbReference type="Proteomes" id="UP000502894">
    <property type="component" value="Chromosome"/>
</dbReference>